<sequence>MRVRSGRAAQVSRPGDTADTEKRGAASTPRAVAVEGPWLSMGKDGRLTVFTRVDGGLRRWTQVRPAGREWTGPDSFSAPPLSHLSVAQGVDGFVRLLGRRVSREGGAAAVVQATQFQTGRPVTEWKVVGNPHNGAGSAGRMGAPVVAVSGSGRVHAFVANAGGGVSMRREGANGAWEPWRDLQGSGAQEGMVASSLASGRIELFVPGTGSVLRWRQAEPDGAMDRCPDLQVAVRPGSAMGLETAPDRVTYYWADAGTGALVAHRPGSWVIPLGGGQVDGRVAALRTWLDGYDCTVLAHRGLDGRIMIAACGTENEGGGLWWSPTGEKAGGSPALACDAEGRVVLAVTGDDGALRIARQTDEAGLAMAPSVRV</sequence>
<evidence type="ECO:0000256" key="1">
    <source>
        <dbReference type="SAM" id="MobiDB-lite"/>
    </source>
</evidence>
<evidence type="ECO:0000259" key="2">
    <source>
        <dbReference type="Pfam" id="PF26607"/>
    </source>
</evidence>
<feature type="region of interest" description="Disordered" evidence="1">
    <location>
        <begin position="1"/>
        <end position="30"/>
    </location>
</feature>
<reference evidence="4" key="1">
    <citation type="submission" date="2023-07" db="EMBL/GenBank/DDBJ databases">
        <title>30 novel species of actinomycetes from the DSMZ collection.</title>
        <authorList>
            <person name="Nouioui I."/>
        </authorList>
    </citation>
    <scope>NUCLEOTIDE SEQUENCE [LARGE SCALE GENOMIC DNA]</scope>
    <source>
        <strain evidence="4">DSM 41770</strain>
    </source>
</reference>
<keyword evidence="4" id="KW-1185">Reference proteome</keyword>
<dbReference type="SUPFAM" id="SSF89372">
    <property type="entry name" value="Fucose-specific lectin"/>
    <property type="match status" value="1"/>
</dbReference>
<dbReference type="RefSeq" id="WP_311660514.1">
    <property type="nucleotide sequence ID" value="NZ_JAVREX010000014.1"/>
</dbReference>
<protein>
    <recommendedName>
        <fullName evidence="2">PLL-like beta propeller domain-containing protein</fullName>
    </recommendedName>
</protein>
<dbReference type="Pfam" id="PF26607">
    <property type="entry name" value="DUF8189"/>
    <property type="match status" value="1"/>
</dbReference>
<organism evidence="3 4">
    <name type="scientific">Streptomyces salyersiae</name>
    <dbReference type="NCBI Taxonomy" id="3075530"/>
    <lineage>
        <taxon>Bacteria</taxon>
        <taxon>Bacillati</taxon>
        <taxon>Actinomycetota</taxon>
        <taxon>Actinomycetes</taxon>
        <taxon>Kitasatosporales</taxon>
        <taxon>Streptomycetaceae</taxon>
        <taxon>Streptomyces</taxon>
    </lineage>
</organism>
<feature type="domain" description="PLL-like beta propeller" evidence="2">
    <location>
        <begin position="36"/>
        <end position="212"/>
    </location>
</feature>
<evidence type="ECO:0000313" key="4">
    <source>
        <dbReference type="Proteomes" id="UP001183777"/>
    </source>
</evidence>
<dbReference type="Proteomes" id="UP001183777">
    <property type="component" value="Unassembled WGS sequence"/>
</dbReference>
<proteinExistence type="predicted"/>
<comment type="caution">
    <text evidence="3">The sequence shown here is derived from an EMBL/GenBank/DDBJ whole genome shotgun (WGS) entry which is preliminary data.</text>
</comment>
<accession>A0ABU2RR61</accession>
<dbReference type="EMBL" id="JAVREX010000014">
    <property type="protein sequence ID" value="MDT0431337.1"/>
    <property type="molecule type" value="Genomic_DNA"/>
</dbReference>
<gene>
    <name evidence="3" type="ORF">RM649_27305</name>
</gene>
<evidence type="ECO:0000313" key="3">
    <source>
        <dbReference type="EMBL" id="MDT0431337.1"/>
    </source>
</evidence>
<dbReference type="InterPro" id="IPR058502">
    <property type="entry name" value="PLL-like_beta-prop"/>
</dbReference>
<name>A0ABU2RR61_9ACTN</name>